<sequence length="276" mass="30072">MLARTRKMANLVIEETSGVDHPAHLHEGWLVMKSADESEVQRVLDESLTEEEIMPDLTQDEVTPAATDEQVEAPATETTEEVADVEKAEMTMEEAMNKIAELQAKLVELEGKESEDEMAKSATAADEFMKSAPESVVKMIEDFKKQAESATEELRKEREAKADADAIEKAKGFANLNLDAEKVGPALRRLSTVDSDLAKSVEDILASVNAQAESANIFAEIGKSADFTTGDAYGRMTAMAKSAVEDGSAKSFEQAFANVASQNPELYVQYRNEKGA</sequence>
<feature type="coiled-coil region" evidence="1">
    <location>
        <begin position="85"/>
        <end position="167"/>
    </location>
</feature>
<dbReference type="EMBL" id="LR796637">
    <property type="protein sequence ID" value="CAB4155426.1"/>
    <property type="molecule type" value="Genomic_DNA"/>
</dbReference>
<evidence type="ECO:0000313" key="2">
    <source>
        <dbReference type="EMBL" id="CAB4155426.1"/>
    </source>
</evidence>
<keyword evidence="1" id="KW-0175">Coiled coil</keyword>
<evidence type="ECO:0000256" key="1">
    <source>
        <dbReference type="SAM" id="Coils"/>
    </source>
</evidence>
<protein>
    <submittedName>
        <fullName evidence="2">Uncharacterized protein</fullName>
    </submittedName>
</protein>
<organism evidence="2">
    <name type="scientific">uncultured Caudovirales phage</name>
    <dbReference type="NCBI Taxonomy" id="2100421"/>
    <lineage>
        <taxon>Viruses</taxon>
        <taxon>Duplodnaviria</taxon>
        <taxon>Heunggongvirae</taxon>
        <taxon>Uroviricota</taxon>
        <taxon>Caudoviricetes</taxon>
        <taxon>Peduoviridae</taxon>
        <taxon>Maltschvirus</taxon>
        <taxon>Maltschvirus maltsch</taxon>
    </lineage>
</organism>
<reference evidence="2" key="1">
    <citation type="submission" date="2020-04" db="EMBL/GenBank/DDBJ databases">
        <authorList>
            <person name="Chiriac C."/>
            <person name="Salcher M."/>
            <person name="Ghai R."/>
            <person name="Kavagutti S V."/>
        </authorList>
    </citation>
    <scope>NUCLEOTIDE SEQUENCE</scope>
</reference>
<proteinExistence type="predicted"/>
<name>A0A6J5NBN3_9CAUD</name>
<gene>
    <name evidence="2" type="ORF">UFOVP655_1</name>
</gene>
<accession>A0A6J5NBN3</accession>